<dbReference type="NCBIfam" id="TIGR02647">
    <property type="entry name" value="DNA"/>
    <property type="match status" value="1"/>
</dbReference>
<evidence type="ECO:0000313" key="2">
    <source>
        <dbReference type="Proteomes" id="UP000032427"/>
    </source>
</evidence>
<dbReference type="STRING" id="80852.AWOD_I_1782"/>
<name>A0A090IR88_9GAMM</name>
<proteinExistence type="predicted"/>
<evidence type="ECO:0008006" key="3">
    <source>
        <dbReference type="Google" id="ProtNLM"/>
    </source>
</evidence>
<evidence type="ECO:0000313" key="1">
    <source>
        <dbReference type="EMBL" id="CED71848.1"/>
    </source>
</evidence>
<dbReference type="PATRIC" id="fig|80852.17.peg.1839"/>
<dbReference type="GeneID" id="28541357"/>
<gene>
    <name evidence="1" type="ORF">AWOD_I_1782</name>
</gene>
<dbReference type="OrthoDB" id="5600572at2"/>
<sequence>MPFNKDIIEEMNLLKQFPLESTQAGLKIHSDAAPEAIEAMKRLFSKGLVSQEDGGYLTNHGIEISEQVQNVVRVLS</sequence>
<dbReference type="Pfam" id="PF18918">
    <property type="entry name" value="DUF5669"/>
    <property type="match status" value="1"/>
</dbReference>
<protein>
    <recommendedName>
        <fullName evidence="3">TIGR02647 family protein</fullName>
    </recommendedName>
</protein>
<accession>A0A090IR88</accession>
<dbReference type="AlphaFoldDB" id="A0A090IR88"/>
<dbReference type="HOGENOM" id="CLU_176279_0_0_6"/>
<dbReference type="Proteomes" id="UP000032427">
    <property type="component" value="Chromosome 1"/>
</dbReference>
<keyword evidence="2" id="KW-1185">Reference proteome</keyword>
<dbReference type="InterPro" id="IPR013468">
    <property type="entry name" value="CHP02647"/>
</dbReference>
<organism evidence="1 2">
    <name type="scientific">Aliivibrio wodanis</name>
    <dbReference type="NCBI Taxonomy" id="80852"/>
    <lineage>
        <taxon>Bacteria</taxon>
        <taxon>Pseudomonadati</taxon>
        <taxon>Pseudomonadota</taxon>
        <taxon>Gammaproteobacteria</taxon>
        <taxon>Vibrionales</taxon>
        <taxon>Vibrionaceae</taxon>
        <taxon>Aliivibrio</taxon>
    </lineage>
</organism>
<dbReference type="KEGG" id="awd:AWOD_I_1782"/>
<dbReference type="EMBL" id="LN554846">
    <property type="protein sequence ID" value="CED71848.1"/>
    <property type="molecule type" value="Genomic_DNA"/>
</dbReference>
<reference evidence="2" key="1">
    <citation type="submission" date="2014-09" db="EMBL/GenBank/DDBJ databases">
        <authorList>
            <person name="Hjerde E."/>
        </authorList>
    </citation>
    <scope>NUCLEOTIDE SEQUENCE [LARGE SCALE GENOMIC DNA]</scope>
    <source>
        <strain evidence="2">06/09/139</strain>
    </source>
</reference>